<proteinExistence type="predicted"/>
<evidence type="ECO:0000313" key="10">
    <source>
        <dbReference type="Proteomes" id="UP000238605"/>
    </source>
</evidence>
<dbReference type="InterPro" id="IPR051156">
    <property type="entry name" value="Mito/Outer_Membr_Metalloprot"/>
</dbReference>
<reference evidence="9 10" key="1">
    <citation type="submission" date="2018-02" db="EMBL/GenBank/DDBJ databases">
        <title>Reclassifiation of [Polyangium] brachysporum DSM 7029 as Guopingzhaonella breviflexa gen. nov., sp. nov., a member of the family Comamonadaceae.</title>
        <authorList>
            <person name="Tang B."/>
        </authorList>
    </citation>
    <scope>NUCLEOTIDE SEQUENCE [LARGE SCALE GENOMIC DNA]</scope>
    <source>
        <strain evidence="9 10">BCRC 80649</strain>
    </source>
</reference>
<comment type="cofactor">
    <cofactor evidence="1">
        <name>Zn(2+)</name>
        <dbReference type="ChEBI" id="CHEBI:29105"/>
    </cofactor>
</comment>
<dbReference type="PANTHER" id="PTHR22726">
    <property type="entry name" value="METALLOENDOPEPTIDASE OMA1"/>
    <property type="match status" value="1"/>
</dbReference>
<dbReference type="Gene3D" id="3.30.2010.10">
    <property type="entry name" value="Metalloproteases ('zincins'), catalytic domain"/>
    <property type="match status" value="1"/>
</dbReference>
<keyword evidence="5" id="KW-0862">Zinc</keyword>
<evidence type="ECO:0000256" key="6">
    <source>
        <dbReference type="ARBA" id="ARBA00023049"/>
    </source>
</evidence>
<evidence type="ECO:0000256" key="3">
    <source>
        <dbReference type="ARBA" id="ARBA00022723"/>
    </source>
</evidence>
<dbReference type="RefSeq" id="WP_104303895.1">
    <property type="nucleotide sequence ID" value="NZ_PSNX01000019.1"/>
</dbReference>
<protein>
    <recommendedName>
        <fullName evidence="8">Peptidase M48 domain-containing protein</fullName>
    </recommendedName>
</protein>
<evidence type="ECO:0000313" key="9">
    <source>
        <dbReference type="EMBL" id="PPE64964.1"/>
    </source>
</evidence>
<evidence type="ECO:0000256" key="4">
    <source>
        <dbReference type="ARBA" id="ARBA00022801"/>
    </source>
</evidence>
<keyword evidence="7" id="KW-0732">Signal</keyword>
<keyword evidence="2" id="KW-0645">Protease</keyword>
<feature type="chain" id="PRO_5015676837" description="Peptidase M48 domain-containing protein" evidence="7">
    <location>
        <begin position="31"/>
        <end position="522"/>
    </location>
</feature>
<evidence type="ECO:0000256" key="1">
    <source>
        <dbReference type="ARBA" id="ARBA00001947"/>
    </source>
</evidence>
<organism evidence="9 10">
    <name type="scientific">Caldimonas caldifontis</name>
    <dbReference type="NCBI Taxonomy" id="1452508"/>
    <lineage>
        <taxon>Bacteria</taxon>
        <taxon>Pseudomonadati</taxon>
        <taxon>Pseudomonadota</taxon>
        <taxon>Betaproteobacteria</taxon>
        <taxon>Burkholderiales</taxon>
        <taxon>Sphaerotilaceae</taxon>
        <taxon>Caldimonas</taxon>
    </lineage>
</organism>
<dbReference type="Proteomes" id="UP000238605">
    <property type="component" value="Unassembled WGS sequence"/>
</dbReference>
<dbReference type="InterPro" id="IPR001915">
    <property type="entry name" value="Peptidase_M48"/>
</dbReference>
<comment type="caution">
    <text evidence="9">The sequence shown here is derived from an EMBL/GenBank/DDBJ whole genome shotgun (WGS) entry which is preliminary data.</text>
</comment>
<keyword evidence="3" id="KW-0479">Metal-binding</keyword>
<accession>A0A2S5SQJ1</accession>
<dbReference type="Pfam" id="PF01435">
    <property type="entry name" value="Peptidase_M48"/>
    <property type="match status" value="1"/>
</dbReference>
<evidence type="ECO:0000256" key="7">
    <source>
        <dbReference type="SAM" id="SignalP"/>
    </source>
</evidence>
<keyword evidence="6" id="KW-0482">Metalloprotease</keyword>
<evidence type="ECO:0000256" key="5">
    <source>
        <dbReference type="ARBA" id="ARBA00022833"/>
    </source>
</evidence>
<dbReference type="PANTHER" id="PTHR22726:SF1">
    <property type="entry name" value="METALLOENDOPEPTIDASE OMA1, MITOCHONDRIAL"/>
    <property type="match status" value="1"/>
</dbReference>
<name>A0A2S5SQJ1_9BURK</name>
<feature type="signal peptide" evidence="7">
    <location>
        <begin position="1"/>
        <end position="30"/>
    </location>
</feature>
<feature type="domain" description="Peptidase M48" evidence="8">
    <location>
        <begin position="102"/>
        <end position="276"/>
    </location>
</feature>
<dbReference type="GO" id="GO:0051603">
    <property type="term" value="P:proteolysis involved in protein catabolic process"/>
    <property type="evidence" value="ECO:0007669"/>
    <property type="project" value="TreeGrafter"/>
</dbReference>
<keyword evidence="4" id="KW-0378">Hydrolase</keyword>
<dbReference type="GO" id="GO:0016020">
    <property type="term" value="C:membrane"/>
    <property type="evidence" value="ECO:0007669"/>
    <property type="project" value="TreeGrafter"/>
</dbReference>
<sequence>MHPASSRTRRLSCLALSLSLALGALGPAAAQSTPPAPPSLPALGDTVSADFSPAAERQLGERIMQVIRRDPAYLDDLVLQDYLLSLWRPLLSAARARGDLSAELSDRFAWEAFLVRDRSVNAFALPGGYVGVHLGLIGMTSTGDELASVLAHELAHVTQRHIARSLNQQRQQSMLALASILLGVMAASRSPDAASALITGGQAAALQGQLNFSRDMEREADRIGLGLLEGAGFSVLGMPSMFERLQQVSRLNDNNAFPYLRSHPLTSERIGEARARTGLDSGRTAPAPTLEHALMQGRARVLMDARPDAARNWLSAANGDNRSPGRAAALLQASTEAHAAASLREWARMRAALSRAQPLVQGDARATRALAFVTADLALAEGDAARAQAALGTYRRDGSRLSELLGAQVDLAQPGGETGAWRRAAEELQTWATLHPRDHRAWEGLGQAWERLDQPLRAVRAQAEARYLLGDLQGAIDRLRAAQRLGNPQAGSADFIEASVIDVRLREIEAEWLQRRREEMGR</sequence>
<keyword evidence="10" id="KW-1185">Reference proteome</keyword>
<gene>
    <name evidence="9" type="ORF">C1704_16790</name>
</gene>
<dbReference type="GO" id="GO:0004222">
    <property type="term" value="F:metalloendopeptidase activity"/>
    <property type="evidence" value="ECO:0007669"/>
    <property type="project" value="InterPro"/>
</dbReference>
<evidence type="ECO:0000259" key="8">
    <source>
        <dbReference type="Pfam" id="PF01435"/>
    </source>
</evidence>
<dbReference type="GO" id="GO:0046872">
    <property type="term" value="F:metal ion binding"/>
    <property type="evidence" value="ECO:0007669"/>
    <property type="project" value="UniProtKB-KW"/>
</dbReference>
<dbReference type="AlphaFoldDB" id="A0A2S5SQJ1"/>
<dbReference type="OrthoDB" id="9810445at2"/>
<evidence type="ECO:0000256" key="2">
    <source>
        <dbReference type="ARBA" id="ARBA00022670"/>
    </source>
</evidence>
<dbReference type="EMBL" id="PSNX01000019">
    <property type="protein sequence ID" value="PPE64964.1"/>
    <property type="molecule type" value="Genomic_DNA"/>
</dbReference>